<evidence type="ECO:0000256" key="1">
    <source>
        <dbReference type="ARBA" id="ARBA00004496"/>
    </source>
</evidence>
<dbReference type="SUPFAM" id="SSF50044">
    <property type="entry name" value="SH3-domain"/>
    <property type="match status" value="1"/>
</dbReference>
<proteinExistence type="predicted"/>
<dbReference type="Proteomes" id="UP000265200">
    <property type="component" value="Chromosome 9"/>
</dbReference>
<dbReference type="InterPro" id="IPR004012">
    <property type="entry name" value="Run_dom"/>
</dbReference>
<feature type="region of interest" description="Disordered" evidence="6">
    <location>
        <begin position="512"/>
        <end position="551"/>
    </location>
</feature>
<feature type="domain" description="SH3" evidence="7">
    <location>
        <begin position="1248"/>
        <end position="1307"/>
    </location>
</feature>
<reference key="1">
    <citation type="journal article" date="2007" name="Nature">
        <title>The medaka draft genome and insights into vertebrate genome evolution.</title>
        <authorList>
            <person name="Kasahara M."/>
            <person name="Naruse K."/>
            <person name="Sasaki S."/>
            <person name="Nakatani Y."/>
            <person name="Qu W."/>
            <person name="Ahsan B."/>
            <person name="Yamada T."/>
            <person name="Nagayasu Y."/>
            <person name="Doi K."/>
            <person name="Kasai Y."/>
            <person name="Jindo T."/>
            <person name="Kobayashi D."/>
            <person name="Shimada A."/>
            <person name="Toyoda A."/>
            <person name="Kuroki Y."/>
            <person name="Fujiyama A."/>
            <person name="Sasaki T."/>
            <person name="Shimizu A."/>
            <person name="Asakawa S."/>
            <person name="Shimizu N."/>
            <person name="Hashimoto S."/>
            <person name="Yang J."/>
            <person name="Lee Y."/>
            <person name="Matsushima K."/>
            <person name="Sugano S."/>
            <person name="Sakaizumi M."/>
            <person name="Narita T."/>
            <person name="Ohishi K."/>
            <person name="Haga S."/>
            <person name="Ohta F."/>
            <person name="Nomoto H."/>
            <person name="Nogata K."/>
            <person name="Morishita T."/>
            <person name="Endo T."/>
            <person name="Shin-I T."/>
            <person name="Takeda H."/>
            <person name="Morishita S."/>
            <person name="Kohara Y."/>
        </authorList>
    </citation>
    <scope>NUCLEOTIDE SEQUENCE [LARGE SCALE GENOMIC DNA]</scope>
    <source>
        <strain>Hd-rR</strain>
    </source>
</reference>
<dbReference type="Pfam" id="PF14604">
    <property type="entry name" value="SH3_9"/>
    <property type="match status" value="1"/>
</dbReference>
<feature type="region of interest" description="Disordered" evidence="6">
    <location>
        <begin position="1038"/>
        <end position="1067"/>
    </location>
</feature>
<dbReference type="FunFam" id="1.20.58.900:FF:000006">
    <property type="entry name" value="RUN and SH3 domain containing 1"/>
    <property type="match status" value="1"/>
</dbReference>
<evidence type="ECO:0000256" key="5">
    <source>
        <dbReference type="PROSITE-ProRule" id="PRU00192"/>
    </source>
</evidence>
<dbReference type="PROSITE" id="PS50826">
    <property type="entry name" value="RUN"/>
    <property type="match status" value="1"/>
</dbReference>
<feature type="compositionally biased region" description="Low complexity" evidence="6">
    <location>
        <begin position="423"/>
        <end position="437"/>
    </location>
</feature>
<dbReference type="Gene3D" id="1.20.58.900">
    <property type="match status" value="1"/>
</dbReference>
<feature type="compositionally biased region" description="Basic and acidic residues" evidence="6">
    <location>
        <begin position="462"/>
        <end position="471"/>
    </location>
</feature>
<dbReference type="SMART" id="SM00593">
    <property type="entry name" value="RUN"/>
    <property type="match status" value="1"/>
</dbReference>
<dbReference type="InterPro" id="IPR047342">
    <property type="entry name" value="RUN_RUSC2"/>
</dbReference>
<dbReference type="SUPFAM" id="SSF140741">
    <property type="entry name" value="RUN domain-like"/>
    <property type="match status" value="1"/>
</dbReference>
<feature type="compositionally biased region" description="Low complexity" evidence="6">
    <location>
        <begin position="1236"/>
        <end position="1249"/>
    </location>
</feature>
<feature type="compositionally biased region" description="Basic and acidic residues" evidence="6">
    <location>
        <begin position="1122"/>
        <end position="1133"/>
    </location>
</feature>
<keyword evidence="3" id="KW-0963">Cytoplasm</keyword>
<dbReference type="CDD" id="cd17702">
    <property type="entry name" value="RUN_RUSC2"/>
    <property type="match status" value="1"/>
</dbReference>
<evidence type="ECO:0000256" key="2">
    <source>
        <dbReference type="ARBA" id="ARBA00022443"/>
    </source>
</evidence>
<evidence type="ECO:0000313" key="10">
    <source>
        <dbReference type="Proteomes" id="UP000265200"/>
    </source>
</evidence>
<dbReference type="Ensembl" id="ENSORLT00015004623.1">
    <property type="protein sequence ID" value="ENSORLP00015025735.1"/>
    <property type="gene ID" value="ENSORLG00015007024.1"/>
</dbReference>
<dbReference type="PANTHER" id="PTHR15591:SF14">
    <property type="entry name" value="AP-4 COMPLEX ACCESSORY SUBUNIT RUSC2"/>
    <property type="match status" value="1"/>
</dbReference>
<feature type="compositionally biased region" description="Low complexity" evidence="6">
    <location>
        <begin position="93"/>
        <end position="107"/>
    </location>
</feature>
<sequence>MDGPPQLSGETLIVHHIPLGHCQVSGGRQGGCGNSLRSGSPFSPPENLGLSRTTSLPERDVLQREALLYSSLIQTSSSSWSSHSGGGAETKRGGSTASGNSSFTSSISEEELPAVHTLPRAKPRSETPSRHNPFLLHAEEDEEEEEQEDHSLSGYLEDSSFLLHSDTSGVGGTAAFHLHHLDFAAEPFVLHGSEGRRLDSFRGVASDLDSRHCLGSSGSNTSMDCGEQDWADDNDVEDQSMKCGRCSKPCSESSGSTSQLCSCCDPTHGQHNFPDAFSDFQPPYGSDSSCNSSDGVLVNFSAIFNKMNNGIREKPARSGSANLNLEGFEAPGQTAGAFYLDLHTSPTEPLQPPPCLSNNLPVSSTCSCSAEYQGALDLDANCNSFLPPCAGSSGELATCLQSQARLVVATQNYYKLVTCDVSSQSSASPAGSSANSCSDEHSKGSPTPTQPSEYFLFKQRAKGAEPKDQDWRSSPSDQDEEEEEKKNRLAVGGAKAALPVIEGKVYVNVSPPTAAQGVIGGPASSSSRPRSRSYDRNLDRSPSPRLGSRERMLSCPMRLSEGATQVPPTPPRVTSFAEIARSKRRNGASGGSPSQKAPPEGFSSICSNNSHSSLDFSPILEGRVEEATPTSPPVPFIRCYSQGSMECQLEGAKESPARGRAHHLSPQALKWREYRLRHPLRGGGSSAPSGTRDFGGGGGRRPARLNVFDIPATHGGLGLGPPHGTHPFVFSVGAAQSDFLPEYFSLTEKPPEEFCLSPDASSSSSHIAVDLTPKRALVKAVNTAVDLIVAHFGTSRNPDVKAKLGNSWVSPNVGHLILKYLCPALRDVLQDGLKAHVLDLIIGQRRCQPWSVVEASTQPGPSTRLLHSLFSRVSQFPELSSAAMRLNAFVFGLLNLKCLEFWFSHLHTHEDIIAVHYSPWGLLPLSGGACRDLFEELLLLLQPLALLPFDLDLLFEPHLLQRGQEHLRHKVQLCSAGQSTLPCTSSTLQLMRGRGPSKHLEEGGAAPRRVMGGAECTKEVGGGKEGAAGRCAWTVRGAEGPKGNDAGTTERMGEGLREKTPAPEGQQDRQAGWWFQLMQSSQVYIDPSSNGCRFVKAERRKRSVERRQDHPPPRVGVVEGAESSREGEGRKSCGTDSPGLQGGSRWMGSPPESVLNQEDPGPDGTAAPRGRPAQAQSLRWGRLFGGRREGAKQNTKPPKSRPPSGWLGLDGSVLDLVALTVGPSSGRKAEPPPSPAHTTAPPTETRPAPFRGVRALCHHIATEPGQLSFNKGDVMQVLSRTDPDWLLCSLGSLRGLVPIVYVTPHSMEDSQDAAGATGL</sequence>
<feature type="region of interest" description="Disordered" evidence="6">
    <location>
        <begin position="679"/>
        <end position="699"/>
    </location>
</feature>
<keyword evidence="4" id="KW-0597">Phosphoprotein</keyword>
<evidence type="ECO:0000256" key="4">
    <source>
        <dbReference type="ARBA" id="ARBA00022553"/>
    </source>
</evidence>
<accession>A0A3P9J0B9</accession>
<feature type="region of interest" description="Disordered" evidence="6">
    <location>
        <begin position="1099"/>
        <end position="1209"/>
    </location>
</feature>
<evidence type="ECO:0000313" key="9">
    <source>
        <dbReference type="Ensembl" id="ENSORLP00015025735.1"/>
    </source>
</evidence>
<dbReference type="SMART" id="SM00326">
    <property type="entry name" value="SH3"/>
    <property type="match status" value="1"/>
</dbReference>
<dbReference type="Gene3D" id="2.30.30.40">
    <property type="entry name" value="SH3 Domains"/>
    <property type="match status" value="1"/>
</dbReference>
<dbReference type="PROSITE" id="PS50002">
    <property type="entry name" value="SH3"/>
    <property type="match status" value="1"/>
</dbReference>
<dbReference type="PANTHER" id="PTHR15591">
    <property type="entry name" value="RUN AND SH3 DOMAIN CONTAINING"/>
    <property type="match status" value="1"/>
</dbReference>
<dbReference type="InterPro" id="IPR037213">
    <property type="entry name" value="Run_dom_sf"/>
</dbReference>
<reference evidence="9" key="4">
    <citation type="submission" date="2025-09" db="UniProtKB">
        <authorList>
            <consortium name="Ensembl"/>
        </authorList>
    </citation>
    <scope>IDENTIFICATION</scope>
    <source>
        <strain evidence="9">HSOK</strain>
    </source>
</reference>
<evidence type="ECO:0000259" key="8">
    <source>
        <dbReference type="PROSITE" id="PS50826"/>
    </source>
</evidence>
<feature type="region of interest" description="Disordered" evidence="6">
    <location>
        <begin position="1222"/>
        <end position="1249"/>
    </location>
</feature>
<keyword evidence="2 5" id="KW-0728">SH3 domain</keyword>
<dbReference type="GO" id="GO:0005737">
    <property type="term" value="C:cytoplasm"/>
    <property type="evidence" value="ECO:0007669"/>
    <property type="project" value="UniProtKB-SubCell"/>
</dbReference>
<evidence type="ECO:0000256" key="6">
    <source>
        <dbReference type="SAM" id="MobiDB-lite"/>
    </source>
</evidence>
<feature type="region of interest" description="Disordered" evidence="6">
    <location>
        <begin position="423"/>
        <end position="490"/>
    </location>
</feature>
<name>A0A3P9J0B9_ORYLA</name>
<feature type="domain" description="RUN" evidence="8">
    <location>
        <begin position="812"/>
        <end position="956"/>
    </location>
</feature>
<protein>
    <submittedName>
        <fullName evidence="9">RUN and SH3 domain containing 2</fullName>
    </submittedName>
</protein>
<feature type="region of interest" description="Disordered" evidence="6">
    <location>
        <begin position="26"/>
        <end position="57"/>
    </location>
</feature>
<dbReference type="Pfam" id="PF02759">
    <property type="entry name" value="RUN"/>
    <property type="match status" value="1"/>
</dbReference>
<dbReference type="InterPro" id="IPR047343">
    <property type="entry name" value="RUSC1_2"/>
</dbReference>
<reference evidence="9" key="3">
    <citation type="submission" date="2025-08" db="UniProtKB">
        <authorList>
            <consortium name="Ensembl"/>
        </authorList>
    </citation>
    <scope>IDENTIFICATION</scope>
    <source>
        <strain evidence="9">HSOK</strain>
    </source>
</reference>
<feature type="region of interest" description="Disordered" evidence="6">
    <location>
        <begin position="77"/>
        <end position="132"/>
    </location>
</feature>
<dbReference type="InterPro" id="IPR001452">
    <property type="entry name" value="SH3_domain"/>
</dbReference>
<feature type="region of interest" description="Disordered" evidence="6">
    <location>
        <begin position="582"/>
        <end position="608"/>
    </location>
</feature>
<dbReference type="InterPro" id="IPR036028">
    <property type="entry name" value="SH3-like_dom_sf"/>
</dbReference>
<organism evidence="9 10">
    <name type="scientific">Oryzias latipes</name>
    <name type="common">Japanese rice fish</name>
    <name type="synonym">Japanese killifish</name>
    <dbReference type="NCBI Taxonomy" id="8090"/>
    <lineage>
        <taxon>Eukaryota</taxon>
        <taxon>Metazoa</taxon>
        <taxon>Chordata</taxon>
        <taxon>Craniata</taxon>
        <taxon>Vertebrata</taxon>
        <taxon>Euteleostomi</taxon>
        <taxon>Actinopterygii</taxon>
        <taxon>Neopterygii</taxon>
        <taxon>Teleostei</taxon>
        <taxon>Neoteleostei</taxon>
        <taxon>Acanthomorphata</taxon>
        <taxon>Ovalentaria</taxon>
        <taxon>Atherinomorphae</taxon>
        <taxon>Beloniformes</taxon>
        <taxon>Adrianichthyidae</taxon>
        <taxon>Oryziinae</taxon>
        <taxon>Oryzias</taxon>
    </lineage>
</organism>
<feature type="compositionally biased region" description="Basic and acidic residues" evidence="6">
    <location>
        <begin position="1051"/>
        <end position="1061"/>
    </location>
</feature>
<comment type="subcellular location">
    <subcellularLocation>
        <location evidence="1">Cytoplasm</location>
    </subcellularLocation>
</comment>
<reference evidence="9 10" key="2">
    <citation type="submission" date="2017-04" db="EMBL/GenBank/DDBJ databases">
        <title>CpG methylation of centromeres and impact of large insertions on vertebrate speciation.</title>
        <authorList>
            <person name="Ichikawa K."/>
            <person name="Yoshimura J."/>
            <person name="Morishita S."/>
        </authorList>
    </citation>
    <scope>NUCLEOTIDE SEQUENCE</scope>
    <source>
        <strain evidence="9 10">HSOK</strain>
    </source>
</reference>
<evidence type="ECO:0000256" key="3">
    <source>
        <dbReference type="ARBA" id="ARBA00022490"/>
    </source>
</evidence>
<evidence type="ECO:0000259" key="7">
    <source>
        <dbReference type="PROSITE" id="PS50002"/>
    </source>
</evidence>